<dbReference type="PRINTS" id="PR00034">
    <property type="entry name" value="HTHCRP"/>
</dbReference>
<dbReference type="InterPro" id="IPR000595">
    <property type="entry name" value="cNMP-bd_dom"/>
</dbReference>
<dbReference type="CDD" id="cd00038">
    <property type="entry name" value="CAP_ED"/>
    <property type="match status" value="1"/>
</dbReference>
<dbReference type="Gene3D" id="1.10.10.10">
    <property type="entry name" value="Winged helix-like DNA-binding domain superfamily/Winged helix DNA-binding domain"/>
    <property type="match status" value="1"/>
</dbReference>
<dbReference type="GO" id="GO:0003700">
    <property type="term" value="F:DNA-binding transcription factor activity"/>
    <property type="evidence" value="ECO:0007669"/>
    <property type="project" value="TreeGrafter"/>
</dbReference>
<proteinExistence type="predicted"/>
<keyword evidence="3" id="KW-0804">Transcription</keyword>
<dbReference type="GO" id="GO:0003677">
    <property type="term" value="F:DNA binding"/>
    <property type="evidence" value="ECO:0007669"/>
    <property type="project" value="UniProtKB-KW"/>
</dbReference>
<dbReference type="InterPro" id="IPR018490">
    <property type="entry name" value="cNMP-bd_dom_sf"/>
</dbReference>
<dbReference type="Gene3D" id="2.60.120.10">
    <property type="entry name" value="Jelly Rolls"/>
    <property type="match status" value="1"/>
</dbReference>
<evidence type="ECO:0000313" key="6">
    <source>
        <dbReference type="EMBL" id="MBB2184344.1"/>
    </source>
</evidence>
<organism evidence="6 7">
    <name type="scientific">Variimorphobacter saccharofermentans</name>
    <dbReference type="NCBI Taxonomy" id="2755051"/>
    <lineage>
        <taxon>Bacteria</taxon>
        <taxon>Bacillati</taxon>
        <taxon>Bacillota</taxon>
        <taxon>Clostridia</taxon>
        <taxon>Lachnospirales</taxon>
        <taxon>Lachnospiraceae</taxon>
        <taxon>Variimorphobacter</taxon>
    </lineage>
</organism>
<feature type="domain" description="Cyclic nucleotide-binding" evidence="4">
    <location>
        <begin position="17"/>
        <end position="79"/>
    </location>
</feature>
<dbReference type="CDD" id="cd00092">
    <property type="entry name" value="HTH_CRP"/>
    <property type="match status" value="1"/>
</dbReference>
<dbReference type="InterPro" id="IPR050397">
    <property type="entry name" value="Env_Response_Regulators"/>
</dbReference>
<evidence type="ECO:0000259" key="5">
    <source>
        <dbReference type="PROSITE" id="PS51063"/>
    </source>
</evidence>
<gene>
    <name evidence="6" type="ORF">H0486_15795</name>
</gene>
<dbReference type="AlphaFoldDB" id="A0A839K3B4"/>
<dbReference type="EMBL" id="JACEGA010000001">
    <property type="protein sequence ID" value="MBB2184344.1"/>
    <property type="molecule type" value="Genomic_DNA"/>
</dbReference>
<name>A0A839K3B4_9FIRM</name>
<dbReference type="SUPFAM" id="SSF46785">
    <property type="entry name" value="Winged helix' DNA-binding domain"/>
    <property type="match status" value="1"/>
</dbReference>
<evidence type="ECO:0000256" key="2">
    <source>
        <dbReference type="ARBA" id="ARBA00023125"/>
    </source>
</evidence>
<dbReference type="InterPro" id="IPR036390">
    <property type="entry name" value="WH_DNA-bd_sf"/>
</dbReference>
<keyword evidence="7" id="KW-1185">Reference proteome</keyword>
<dbReference type="PANTHER" id="PTHR24567:SF26">
    <property type="entry name" value="REGULATORY PROTEIN YEIL"/>
    <property type="match status" value="1"/>
</dbReference>
<reference evidence="6 7" key="1">
    <citation type="submission" date="2020-07" db="EMBL/GenBank/DDBJ databases">
        <title>Characterization and genome sequencing of isolate MD1, a novel member within the family Lachnospiraceae.</title>
        <authorList>
            <person name="Rettenmaier R."/>
            <person name="Di Bello L."/>
            <person name="Zinser C."/>
            <person name="Scheitz K."/>
            <person name="Liebl W."/>
            <person name="Zverlov V."/>
        </authorList>
    </citation>
    <scope>NUCLEOTIDE SEQUENCE [LARGE SCALE GENOMIC DNA]</scope>
    <source>
        <strain evidence="6 7">MD1</strain>
    </source>
</reference>
<dbReference type="InterPro" id="IPR012318">
    <property type="entry name" value="HTH_CRP"/>
</dbReference>
<accession>A0A839K3B4</accession>
<evidence type="ECO:0000259" key="4">
    <source>
        <dbReference type="PROSITE" id="PS50042"/>
    </source>
</evidence>
<dbReference type="GO" id="GO:0005829">
    <property type="term" value="C:cytosol"/>
    <property type="evidence" value="ECO:0007669"/>
    <property type="project" value="TreeGrafter"/>
</dbReference>
<feature type="domain" description="HTH crp-type" evidence="5">
    <location>
        <begin position="153"/>
        <end position="219"/>
    </location>
</feature>
<evidence type="ECO:0000256" key="1">
    <source>
        <dbReference type="ARBA" id="ARBA00023015"/>
    </source>
</evidence>
<protein>
    <submittedName>
        <fullName evidence="6">Crp/Fnr family transcriptional regulator</fullName>
    </submittedName>
</protein>
<dbReference type="InterPro" id="IPR014710">
    <property type="entry name" value="RmlC-like_jellyroll"/>
</dbReference>
<dbReference type="RefSeq" id="WP_228353924.1">
    <property type="nucleotide sequence ID" value="NZ_JACEGA010000001.1"/>
</dbReference>
<sequence length="233" mass="26991">MVSSYEDIHFLEETLGFWKQLNQSQKMKLQNIIIKKSFLPGESMHSNSEYCSGLYLIHTGQVRAYIVSESGKEITLYRLFDRDVCIFSASCIMRNIAFDIHVEVEKDTTTFLIPTPEFQKLSDEVIAVQKFTNDLMASRFSDVMWIMEQALFTSFDKRLASFLLEQSVVDASEELKITHEKIANHMGSAREVVTRMLKYFQNEGVIELQRGTIKILNRKLLERWSNSYGSNNT</sequence>
<evidence type="ECO:0000256" key="3">
    <source>
        <dbReference type="ARBA" id="ARBA00023163"/>
    </source>
</evidence>
<evidence type="ECO:0000313" key="7">
    <source>
        <dbReference type="Proteomes" id="UP000574276"/>
    </source>
</evidence>
<dbReference type="PROSITE" id="PS50042">
    <property type="entry name" value="CNMP_BINDING_3"/>
    <property type="match status" value="1"/>
</dbReference>
<keyword evidence="2" id="KW-0238">DNA-binding</keyword>
<dbReference type="Pfam" id="PF13545">
    <property type="entry name" value="HTH_Crp_2"/>
    <property type="match status" value="1"/>
</dbReference>
<dbReference type="Pfam" id="PF00027">
    <property type="entry name" value="cNMP_binding"/>
    <property type="match status" value="1"/>
</dbReference>
<comment type="caution">
    <text evidence="6">The sequence shown here is derived from an EMBL/GenBank/DDBJ whole genome shotgun (WGS) entry which is preliminary data.</text>
</comment>
<dbReference type="PROSITE" id="PS51063">
    <property type="entry name" value="HTH_CRP_2"/>
    <property type="match status" value="1"/>
</dbReference>
<dbReference type="SUPFAM" id="SSF51206">
    <property type="entry name" value="cAMP-binding domain-like"/>
    <property type="match status" value="1"/>
</dbReference>
<dbReference type="InterPro" id="IPR036388">
    <property type="entry name" value="WH-like_DNA-bd_sf"/>
</dbReference>
<dbReference type="Proteomes" id="UP000574276">
    <property type="component" value="Unassembled WGS sequence"/>
</dbReference>
<keyword evidence="1" id="KW-0805">Transcription regulation</keyword>
<dbReference type="SMART" id="SM00419">
    <property type="entry name" value="HTH_CRP"/>
    <property type="match status" value="1"/>
</dbReference>
<dbReference type="PANTHER" id="PTHR24567">
    <property type="entry name" value="CRP FAMILY TRANSCRIPTIONAL REGULATORY PROTEIN"/>
    <property type="match status" value="1"/>
</dbReference>